<feature type="transmembrane region" description="Helical" evidence="6">
    <location>
        <begin position="86"/>
        <end position="110"/>
    </location>
</feature>
<evidence type="ECO:0000313" key="10">
    <source>
        <dbReference type="Proteomes" id="UP000243052"/>
    </source>
</evidence>
<dbReference type="GO" id="GO:0005886">
    <property type="term" value="C:plasma membrane"/>
    <property type="evidence" value="ECO:0007669"/>
    <property type="project" value="TreeGrafter"/>
</dbReference>
<evidence type="ECO:0000256" key="1">
    <source>
        <dbReference type="ARBA" id="ARBA00004141"/>
    </source>
</evidence>
<feature type="compositionally biased region" description="Polar residues" evidence="5">
    <location>
        <begin position="349"/>
        <end position="368"/>
    </location>
</feature>
<feature type="domain" description="Glucose receptor Git3-like N-terminal" evidence="7">
    <location>
        <begin position="48"/>
        <end position="273"/>
    </location>
</feature>
<dbReference type="STRING" id="45286.A0A120K2P1"/>
<evidence type="ECO:0000256" key="6">
    <source>
        <dbReference type="SAM" id="Phobius"/>
    </source>
</evidence>
<evidence type="ECO:0000256" key="5">
    <source>
        <dbReference type="SAM" id="MobiDB-lite"/>
    </source>
</evidence>
<keyword evidence="10" id="KW-1185">Reference proteome</keyword>
<evidence type="ECO:0000256" key="3">
    <source>
        <dbReference type="ARBA" id="ARBA00022989"/>
    </source>
</evidence>
<dbReference type="Pfam" id="PF11710">
    <property type="entry name" value="Git3"/>
    <property type="match status" value="1"/>
</dbReference>
<dbReference type="OrthoDB" id="5368598at2759"/>
<feature type="transmembrane region" description="Helical" evidence="6">
    <location>
        <begin position="47"/>
        <end position="74"/>
    </location>
</feature>
<feature type="transmembrane region" description="Helical" evidence="6">
    <location>
        <begin position="174"/>
        <end position="194"/>
    </location>
</feature>
<feature type="transmembrane region" description="Helical" evidence="6">
    <location>
        <begin position="250"/>
        <end position="267"/>
    </location>
</feature>
<evidence type="ECO:0000256" key="4">
    <source>
        <dbReference type="ARBA" id="ARBA00023136"/>
    </source>
</evidence>
<accession>A0A120K2P1</accession>
<dbReference type="PANTHER" id="PTHR23112:SF37">
    <property type="entry name" value="G PROTEIN-COUPLED RECEPTOR GPR1"/>
    <property type="match status" value="1"/>
</dbReference>
<feature type="transmembrane region" description="Helical" evidence="6">
    <location>
        <begin position="122"/>
        <end position="150"/>
    </location>
</feature>
<dbReference type="PANTHER" id="PTHR23112">
    <property type="entry name" value="G PROTEIN-COUPLED RECEPTOR 157-RELATED"/>
    <property type="match status" value="1"/>
</dbReference>
<comment type="subcellular location">
    <subcellularLocation>
        <location evidence="1">Membrane</location>
        <topology evidence="1">Multi-pass membrane protein</topology>
    </subcellularLocation>
</comment>
<dbReference type="GO" id="GO:0004930">
    <property type="term" value="F:G protein-coupled receptor activity"/>
    <property type="evidence" value="ECO:0007669"/>
    <property type="project" value="TreeGrafter"/>
</dbReference>
<protein>
    <submittedName>
        <fullName evidence="9">HGL214Wp</fullName>
    </submittedName>
</protein>
<gene>
    <name evidence="9" type="ORF">AW171_hschr74139</name>
</gene>
<proteinExistence type="predicted"/>
<name>A0A120K2P1_9SACH</name>
<evidence type="ECO:0000256" key="2">
    <source>
        <dbReference type="ARBA" id="ARBA00022692"/>
    </source>
</evidence>
<evidence type="ECO:0000259" key="8">
    <source>
        <dbReference type="Pfam" id="PF11970"/>
    </source>
</evidence>
<dbReference type="Proteomes" id="UP000243052">
    <property type="component" value="Chromosome vii"/>
</dbReference>
<reference evidence="9 10" key="1">
    <citation type="submission" date="2016-01" db="EMBL/GenBank/DDBJ databases">
        <title>Genome sequence of the yeast Holleya sinecauda.</title>
        <authorList>
            <person name="Dietrich F.S."/>
        </authorList>
    </citation>
    <scope>NUCLEOTIDE SEQUENCE [LARGE SCALE GENOMIC DNA]</scope>
    <source>
        <strain evidence="9 10">ATCC 58844</strain>
    </source>
</reference>
<feature type="region of interest" description="Disordered" evidence="5">
    <location>
        <begin position="679"/>
        <end position="700"/>
    </location>
</feature>
<feature type="transmembrane region" description="Helical" evidence="6">
    <location>
        <begin position="549"/>
        <end position="572"/>
    </location>
</feature>
<dbReference type="RefSeq" id="XP_017989122.1">
    <property type="nucleotide sequence ID" value="XM_018133715.1"/>
</dbReference>
<evidence type="ECO:0000259" key="7">
    <source>
        <dbReference type="Pfam" id="PF11710"/>
    </source>
</evidence>
<dbReference type="GO" id="GO:0007189">
    <property type="term" value="P:adenylate cyclase-activating G protein-coupled receptor signaling pathway"/>
    <property type="evidence" value="ECO:0007669"/>
    <property type="project" value="TreeGrafter"/>
</dbReference>
<feature type="compositionally biased region" description="Polar residues" evidence="5">
    <location>
        <begin position="394"/>
        <end position="416"/>
    </location>
</feature>
<dbReference type="InterPro" id="IPR022596">
    <property type="entry name" value="GPR1/2/3_C"/>
</dbReference>
<feature type="compositionally biased region" description="Low complexity" evidence="5">
    <location>
        <begin position="417"/>
        <end position="432"/>
    </location>
</feature>
<dbReference type="EMBL" id="CP014247">
    <property type="protein sequence ID" value="AMD22126.1"/>
    <property type="molecule type" value="Genomic_DNA"/>
</dbReference>
<dbReference type="Pfam" id="PF11970">
    <property type="entry name" value="GPR_Gpa2_C"/>
    <property type="match status" value="1"/>
</dbReference>
<dbReference type="AlphaFoldDB" id="A0A120K2P1"/>
<feature type="compositionally biased region" description="Polar residues" evidence="5">
    <location>
        <begin position="679"/>
        <end position="688"/>
    </location>
</feature>
<evidence type="ECO:0000313" key="9">
    <source>
        <dbReference type="EMBL" id="AMD22126.1"/>
    </source>
</evidence>
<keyword evidence="3 6" id="KW-1133">Transmembrane helix</keyword>
<keyword evidence="4 6" id="KW-0472">Membrane</keyword>
<dbReference type="GeneID" id="28725459"/>
<organism evidence="9 10">
    <name type="scientific">Eremothecium sinecaudum</name>
    <dbReference type="NCBI Taxonomy" id="45286"/>
    <lineage>
        <taxon>Eukaryota</taxon>
        <taxon>Fungi</taxon>
        <taxon>Dikarya</taxon>
        <taxon>Ascomycota</taxon>
        <taxon>Saccharomycotina</taxon>
        <taxon>Saccharomycetes</taxon>
        <taxon>Saccharomycetales</taxon>
        <taxon>Saccharomycetaceae</taxon>
        <taxon>Eremothecium</taxon>
    </lineage>
</organism>
<sequence length="857" mass="98486">MLLFPGVEKSLSLVVNDSFFLRFNTTSLNESIGLPGMFSTFSRPHLLVLRSLAIASSVSSIIAGFIGIHLLTFIDSRRKVFRHHMLLFLIFFDLLKALVLLVYPVLLLIWDNVYTRPGLLGAMGWLTAYAIEGADIAIVIFAIHFALLIFKPSWKWVNETTGNVEGGFYGWRRFMYPLAGVLPMLLASIAFINFEDVYYFSRPLNVVLDNNSFHFPLQPRVGGYKPLSVWCYLPPYPYWYKLVLSWGPRYVIFVSICGIYISIYIYVSQKSKKLKKEFREFRRRNSDSGEHSSVAPLIGKGSFRHKLQYIKQRLRLKSLIKDIRNFVLIISEENEADRHPNFNGKGLNSYDQETNPTAAFKNTSNPPENYNLWATCPPSQRSMLVKSPPHENLQLENPNATRPASAGTSVARPSQLSSPPISANPPSSDSNPLAKYLQPKLPPISQSLSDLEGLPDFSLAEPDISAFPPSLEGPDFTGHRVHPTVINLKDVGREFHRETYQEFKLRRSQIRRQLKAIFIYPCAYLLLWIFPFIVDCTQYRREMRVGPLVWLAFVSAFMQPLNCVVDVLVLSYRERPWRYSWSCIERQKLLNKYILKGEIGENIIMELASSKAGRQGWYYRGKWMKLECWKHKPERWKQICWYILRTFKGIFKFKLDYNDNCDDWAYWNDYYRGKEGCNNTEHSTSEQGATGPPQERAAAQQPDLTNVIKVPIWWRIIHFSPMMRGIDLDDLDREIRLRSEENNIIGPNVQFMGNYQHNDSHVSSRDYLPITSARLEQNNRQLPGNDYLTLEPPKRIPLANGQSNSAYLDGRSFASNTNVSGSEVSHSNLPGIAYDSDNHSVSDTESRKIDILDFLKG</sequence>
<feature type="domain" description="G protein-coupled receptor GPR1/2/3 C-terminal" evidence="8">
    <location>
        <begin position="506"/>
        <end position="579"/>
    </location>
</feature>
<feature type="transmembrane region" description="Helical" evidence="6">
    <location>
        <begin position="514"/>
        <end position="534"/>
    </location>
</feature>
<keyword evidence="2 6" id="KW-0812">Transmembrane</keyword>
<feature type="region of interest" description="Disordered" evidence="5">
    <location>
        <begin position="338"/>
        <end position="438"/>
    </location>
</feature>
<dbReference type="InterPro" id="IPR023041">
    <property type="entry name" value="Glucose_rcpt_Git3-like_N"/>
</dbReference>